<dbReference type="RefSeq" id="WP_148598250.1">
    <property type="nucleotide sequence ID" value="NZ_CP042997.1"/>
</dbReference>
<dbReference type="KEGG" id="agv:OJF2_74690"/>
<evidence type="ECO:0000313" key="1">
    <source>
        <dbReference type="EMBL" id="QEH38859.1"/>
    </source>
</evidence>
<dbReference type="Proteomes" id="UP000324233">
    <property type="component" value="Chromosome"/>
</dbReference>
<keyword evidence="2" id="KW-1185">Reference proteome</keyword>
<dbReference type="AlphaFoldDB" id="A0A5B9WF24"/>
<accession>A0A5B9WF24</accession>
<gene>
    <name evidence="1" type="ORF">OJF2_74690</name>
</gene>
<sequence length="110" mass="11399">MSTIYELRAAQPAGIFAVPYRAGRRGRPVRLPDGAVVEGPVPDQRCEAPTAPPGCLDLAKGVAATIHHEVLGLIDGHLRLTGVFSLPSGDVAAVYGAQAIPIDAPRGAPR</sequence>
<organism evidence="1 2">
    <name type="scientific">Aquisphaera giovannonii</name>
    <dbReference type="NCBI Taxonomy" id="406548"/>
    <lineage>
        <taxon>Bacteria</taxon>
        <taxon>Pseudomonadati</taxon>
        <taxon>Planctomycetota</taxon>
        <taxon>Planctomycetia</taxon>
        <taxon>Isosphaerales</taxon>
        <taxon>Isosphaeraceae</taxon>
        <taxon>Aquisphaera</taxon>
    </lineage>
</organism>
<reference evidence="1 2" key="1">
    <citation type="submission" date="2019-08" db="EMBL/GenBank/DDBJ databases">
        <title>Deep-cultivation of Planctomycetes and their phenomic and genomic characterization uncovers novel biology.</title>
        <authorList>
            <person name="Wiegand S."/>
            <person name="Jogler M."/>
            <person name="Boedeker C."/>
            <person name="Pinto D."/>
            <person name="Vollmers J."/>
            <person name="Rivas-Marin E."/>
            <person name="Kohn T."/>
            <person name="Peeters S.H."/>
            <person name="Heuer A."/>
            <person name="Rast P."/>
            <person name="Oberbeckmann S."/>
            <person name="Bunk B."/>
            <person name="Jeske O."/>
            <person name="Meyerdierks A."/>
            <person name="Storesund J.E."/>
            <person name="Kallscheuer N."/>
            <person name="Luecker S."/>
            <person name="Lage O.M."/>
            <person name="Pohl T."/>
            <person name="Merkel B.J."/>
            <person name="Hornburger P."/>
            <person name="Mueller R.-W."/>
            <person name="Bruemmer F."/>
            <person name="Labrenz M."/>
            <person name="Spormann A.M."/>
            <person name="Op den Camp H."/>
            <person name="Overmann J."/>
            <person name="Amann R."/>
            <person name="Jetten M.S.M."/>
            <person name="Mascher T."/>
            <person name="Medema M.H."/>
            <person name="Devos D.P."/>
            <person name="Kaster A.-K."/>
            <person name="Ovreas L."/>
            <person name="Rohde M."/>
            <person name="Galperin M.Y."/>
            <person name="Jogler C."/>
        </authorList>
    </citation>
    <scope>NUCLEOTIDE SEQUENCE [LARGE SCALE GENOMIC DNA]</scope>
    <source>
        <strain evidence="1 2">OJF2</strain>
    </source>
</reference>
<dbReference type="EMBL" id="CP042997">
    <property type="protein sequence ID" value="QEH38859.1"/>
    <property type="molecule type" value="Genomic_DNA"/>
</dbReference>
<proteinExistence type="predicted"/>
<name>A0A5B9WF24_9BACT</name>
<evidence type="ECO:0000313" key="2">
    <source>
        <dbReference type="Proteomes" id="UP000324233"/>
    </source>
</evidence>
<dbReference type="OrthoDB" id="290524at2"/>
<protein>
    <submittedName>
        <fullName evidence="1">Uncharacterized protein</fullName>
    </submittedName>
</protein>